<keyword evidence="2 6" id="KW-0812">Transmembrane</keyword>
<name>A0AAV4KR79_9ACTN</name>
<dbReference type="AlphaFoldDB" id="A0AAV4KR79"/>
<protein>
    <recommendedName>
        <fullName evidence="7">Membrane transport protein MMPL domain-containing protein</fullName>
    </recommendedName>
</protein>
<dbReference type="EMBL" id="BMSJ01000011">
    <property type="protein sequence ID" value="GGR42249.1"/>
    <property type="molecule type" value="Genomic_DNA"/>
</dbReference>
<feature type="transmembrane region" description="Helical" evidence="6">
    <location>
        <begin position="90"/>
        <end position="114"/>
    </location>
</feature>
<evidence type="ECO:0000256" key="3">
    <source>
        <dbReference type="ARBA" id="ARBA00022989"/>
    </source>
</evidence>
<accession>A0AAV4KR79</accession>
<keyword evidence="3 6" id="KW-1133">Transmembrane helix</keyword>
<comment type="subcellular location">
    <subcellularLocation>
        <location evidence="1">Membrane</location>
        <topology evidence="1">Multi-pass membrane protein</topology>
    </subcellularLocation>
</comment>
<evidence type="ECO:0000256" key="1">
    <source>
        <dbReference type="ARBA" id="ARBA00004141"/>
    </source>
</evidence>
<dbReference type="GO" id="GO:0016020">
    <property type="term" value="C:membrane"/>
    <property type="evidence" value="ECO:0007669"/>
    <property type="project" value="UniProtKB-SubCell"/>
</dbReference>
<reference evidence="8 9" key="1">
    <citation type="journal article" date="2014" name="Int. J. Syst. Evol. Microbiol.">
        <title>Complete genome sequence of Corynebacterium casei LMG S-19264T (=DSM 44701T), isolated from a smear-ripened cheese.</title>
        <authorList>
            <consortium name="US DOE Joint Genome Institute (JGI-PGF)"/>
            <person name="Walter F."/>
            <person name="Albersmeier A."/>
            <person name="Kalinowski J."/>
            <person name="Ruckert C."/>
        </authorList>
    </citation>
    <scope>NUCLEOTIDE SEQUENCE [LARGE SCALE GENOMIC DNA]</scope>
    <source>
        <strain evidence="8 9">JCM 4205</strain>
    </source>
</reference>
<gene>
    <name evidence="8" type="ORF">GCM10010497_51750</name>
</gene>
<dbReference type="GeneID" id="95458827"/>
<dbReference type="Pfam" id="PF03176">
    <property type="entry name" value="MMPL"/>
    <property type="match status" value="1"/>
</dbReference>
<evidence type="ECO:0000259" key="7">
    <source>
        <dbReference type="Pfam" id="PF03176"/>
    </source>
</evidence>
<feature type="region of interest" description="Disordered" evidence="5">
    <location>
        <begin position="1"/>
        <end position="36"/>
    </location>
</feature>
<sequence length="133" mass="13614">MKAPPEVESVGTVVPSPDGKALLLPRDHGGDTEDADTRVQPLLDASEATEKAHEGIRIDQVGTGSTAKGPGETLGEDFERAEPISLPLTLLILLVVFGAVIAAGVPVLLAMSWVGAAIGSSSLALHGLPSTWS</sequence>
<feature type="region of interest" description="Disordered" evidence="5">
    <location>
        <begin position="51"/>
        <end position="75"/>
    </location>
</feature>
<feature type="domain" description="Membrane transport protein MMPL" evidence="7">
    <location>
        <begin position="10"/>
        <end position="122"/>
    </location>
</feature>
<evidence type="ECO:0000256" key="4">
    <source>
        <dbReference type="ARBA" id="ARBA00023136"/>
    </source>
</evidence>
<feature type="compositionally biased region" description="Basic and acidic residues" evidence="5">
    <location>
        <begin position="25"/>
        <end position="36"/>
    </location>
</feature>
<evidence type="ECO:0000256" key="6">
    <source>
        <dbReference type="SAM" id="Phobius"/>
    </source>
</evidence>
<dbReference type="Proteomes" id="UP000642014">
    <property type="component" value="Unassembled WGS sequence"/>
</dbReference>
<dbReference type="SUPFAM" id="SSF82866">
    <property type="entry name" value="Multidrug efflux transporter AcrB transmembrane domain"/>
    <property type="match status" value="1"/>
</dbReference>
<evidence type="ECO:0000256" key="2">
    <source>
        <dbReference type="ARBA" id="ARBA00022692"/>
    </source>
</evidence>
<evidence type="ECO:0000256" key="5">
    <source>
        <dbReference type="SAM" id="MobiDB-lite"/>
    </source>
</evidence>
<evidence type="ECO:0000313" key="9">
    <source>
        <dbReference type="Proteomes" id="UP000642014"/>
    </source>
</evidence>
<comment type="caution">
    <text evidence="8">The sequence shown here is derived from an EMBL/GenBank/DDBJ whole genome shotgun (WGS) entry which is preliminary data.</text>
</comment>
<keyword evidence="4 6" id="KW-0472">Membrane</keyword>
<evidence type="ECO:0000313" key="8">
    <source>
        <dbReference type="EMBL" id="GGR42249.1"/>
    </source>
</evidence>
<dbReference type="RefSeq" id="WP_229991695.1">
    <property type="nucleotide sequence ID" value="NZ_BMSJ01000011.1"/>
</dbReference>
<organism evidence="8 9">
    <name type="scientific">Streptomyces cinereoruber</name>
    <dbReference type="NCBI Taxonomy" id="67260"/>
    <lineage>
        <taxon>Bacteria</taxon>
        <taxon>Bacillati</taxon>
        <taxon>Actinomycetota</taxon>
        <taxon>Actinomycetes</taxon>
        <taxon>Kitasatosporales</taxon>
        <taxon>Streptomycetaceae</taxon>
        <taxon>Streptomyces</taxon>
    </lineage>
</organism>
<proteinExistence type="predicted"/>
<dbReference type="InterPro" id="IPR004869">
    <property type="entry name" value="MMPL_dom"/>
</dbReference>